<reference evidence="1" key="1">
    <citation type="journal article" date="2014" name="Front. Microbiol.">
        <title>High frequency of phylogenetically diverse reductive dehalogenase-homologous genes in deep subseafloor sedimentary metagenomes.</title>
        <authorList>
            <person name="Kawai M."/>
            <person name="Futagami T."/>
            <person name="Toyoda A."/>
            <person name="Takaki Y."/>
            <person name="Nishi S."/>
            <person name="Hori S."/>
            <person name="Arai W."/>
            <person name="Tsubouchi T."/>
            <person name="Morono Y."/>
            <person name="Uchiyama I."/>
            <person name="Ito T."/>
            <person name="Fujiyama A."/>
            <person name="Inagaki F."/>
            <person name="Takami H."/>
        </authorList>
    </citation>
    <scope>NUCLEOTIDE SEQUENCE</scope>
    <source>
        <strain evidence="1">Expedition CK06-06</strain>
    </source>
</reference>
<comment type="caution">
    <text evidence="1">The sequence shown here is derived from an EMBL/GenBank/DDBJ whole genome shotgun (WGS) entry which is preliminary data.</text>
</comment>
<gene>
    <name evidence="1" type="ORF">S01H1_55880</name>
</gene>
<organism evidence="1">
    <name type="scientific">marine sediment metagenome</name>
    <dbReference type="NCBI Taxonomy" id="412755"/>
    <lineage>
        <taxon>unclassified sequences</taxon>
        <taxon>metagenomes</taxon>
        <taxon>ecological metagenomes</taxon>
    </lineage>
</organism>
<dbReference type="AlphaFoldDB" id="X0V9A2"/>
<sequence length="51" mass="5393">MGFFDAFQLAILAGLALAGVGRAVALTRRGVRLLVIDPERSLLQGLNDLAI</sequence>
<feature type="non-terminal residue" evidence="1">
    <location>
        <position position="51"/>
    </location>
</feature>
<dbReference type="EMBL" id="BARS01036341">
    <property type="protein sequence ID" value="GAG14770.1"/>
    <property type="molecule type" value="Genomic_DNA"/>
</dbReference>
<proteinExistence type="predicted"/>
<accession>X0V9A2</accession>
<protein>
    <submittedName>
        <fullName evidence="1">Uncharacterized protein</fullName>
    </submittedName>
</protein>
<evidence type="ECO:0000313" key="1">
    <source>
        <dbReference type="EMBL" id="GAG14770.1"/>
    </source>
</evidence>
<name>X0V9A2_9ZZZZ</name>